<evidence type="ECO:0000313" key="2">
    <source>
        <dbReference type="Proteomes" id="UP000252519"/>
    </source>
</evidence>
<dbReference type="EMBL" id="JOJR01000061">
    <property type="protein sequence ID" value="RCN47534.1"/>
    <property type="molecule type" value="Genomic_DNA"/>
</dbReference>
<sequence length="115" mass="13054">MKSENSLRKVQMEVKNTEKAEDEALYHVEKLTSKDLTNYATTVNDELMQTAENSIVHLTLSLMNVGFAKVPAEERVGGGKVQRNNATLQRKICLAVLRKSPSNTRFLSNWQERQC</sequence>
<dbReference type="Proteomes" id="UP000252519">
    <property type="component" value="Unassembled WGS sequence"/>
</dbReference>
<organism evidence="1 2">
    <name type="scientific">Ancylostoma caninum</name>
    <name type="common">Dog hookworm</name>
    <dbReference type="NCBI Taxonomy" id="29170"/>
    <lineage>
        <taxon>Eukaryota</taxon>
        <taxon>Metazoa</taxon>
        <taxon>Ecdysozoa</taxon>
        <taxon>Nematoda</taxon>
        <taxon>Chromadorea</taxon>
        <taxon>Rhabditida</taxon>
        <taxon>Rhabditina</taxon>
        <taxon>Rhabditomorpha</taxon>
        <taxon>Strongyloidea</taxon>
        <taxon>Ancylostomatidae</taxon>
        <taxon>Ancylostomatinae</taxon>
        <taxon>Ancylostoma</taxon>
    </lineage>
</organism>
<dbReference type="AlphaFoldDB" id="A0A368GT92"/>
<gene>
    <name evidence="1" type="ORF">ANCCAN_06437</name>
</gene>
<accession>A0A368GT92</accession>
<keyword evidence="2" id="KW-1185">Reference proteome</keyword>
<protein>
    <submittedName>
        <fullName evidence="1">Uncharacterized protein</fullName>
    </submittedName>
</protein>
<evidence type="ECO:0000313" key="1">
    <source>
        <dbReference type="EMBL" id="RCN47534.1"/>
    </source>
</evidence>
<reference evidence="1 2" key="1">
    <citation type="submission" date="2014-10" db="EMBL/GenBank/DDBJ databases">
        <title>Draft genome of the hookworm Ancylostoma caninum.</title>
        <authorList>
            <person name="Mitreva M."/>
        </authorList>
    </citation>
    <scope>NUCLEOTIDE SEQUENCE [LARGE SCALE GENOMIC DNA]</scope>
    <source>
        <strain evidence="1 2">Baltimore</strain>
    </source>
</reference>
<comment type="caution">
    <text evidence="1">The sequence shown here is derived from an EMBL/GenBank/DDBJ whole genome shotgun (WGS) entry which is preliminary data.</text>
</comment>
<proteinExistence type="predicted"/>
<name>A0A368GT92_ANCCA</name>